<dbReference type="InterPro" id="IPR002870">
    <property type="entry name" value="Peptidase_M12B_N"/>
</dbReference>
<organism evidence="4 5">
    <name type="scientific">Pomacea canaliculata</name>
    <name type="common">Golden apple snail</name>
    <dbReference type="NCBI Taxonomy" id="400727"/>
    <lineage>
        <taxon>Eukaryota</taxon>
        <taxon>Metazoa</taxon>
        <taxon>Spiralia</taxon>
        <taxon>Lophotrochozoa</taxon>
        <taxon>Mollusca</taxon>
        <taxon>Gastropoda</taxon>
        <taxon>Caenogastropoda</taxon>
        <taxon>Architaenioglossa</taxon>
        <taxon>Ampullarioidea</taxon>
        <taxon>Ampullariidae</taxon>
        <taxon>Pomacea</taxon>
    </lineage>
</organism>
<evidence type="ECO:0000259" key="3">
    <source>
        <dbReference type="Pfam" id="PF01562"/>
    </source>
</evidence>
<sequence length="143" mass="16218">MLDTEHCLIWLVADESLSQVRHFQVVIPQLVDHRGTFLSYDVSQTGVLRHMTGNRRRGRQKRATDDSHVYLDGADQLGRNSVFYKLSAYGQEYHFNLTLNTNLLANSFVVEYWGSHGTVQKAERRGTVTTQASARDQGIPTPP</sequence>
<accession>A0A2T7NNH9</accession>
<feature type="domain" description="Peptidase M12B propeptide" evidence="3">
    <location>
        <begin position="24"/>
        <end position="121"/>
    </location>
</feature>
<reference evidence="4 5" key="1">
    <citation type="submission" date="2018-04" db="EMBL/GenBank/DDBJ databases">
        <title>The genome of golden apple snail Pomacea canaliculata provides insight into stress tolerance and invasive adaptation.</title>
        <authorList>
            <person name="Liu C."/>
            <person name="Liu B."/>
            <person name="Ren Y."/>
            <person name="Zhang Y."/>
            <person name="Wang H."/>
            <person name="Li S."/>
            <person name="Jiang F."/>
            <person name="Yin L."/>
            <person name="Zhang G."/>
            <person name="Qian W."/>
            <person name="Fan W."/>
        </authorList>
    </citation>
    <scope>NUCLEOTIDE SEQUENCE [LARGE SCALE GENOMIC DNA]</scope>
    <source>
        <strain evidence="4">SZHN2017</strain>
        <tissue evidence="4">Muscle</tissue>
    </source>
</reference>
<dbReference type="AlphaFoldDB" id="A0A2T7NNH9"/>
<evidence type="ECO:0000313" key="5">
    <source>
        <dbReference type="Proteomes" id="UP000245119"/>
    </source>
</evidence>
<dbReference type="Pfam" id="PF01562">
    <property type="entry name" value="Pep_M12B_propep"/>
    <property type="match status" value="1"/>
</dbReference>
<gene>
    <name evidence="4" type="ORF">C0Q70_15969</name>
</gene>
<dbReference type="Proteomes" id="UP000245119">
    <property type="component" value="Linkage Group LG10"/>
</dbReference>
<name>A0A2T7NNH9_POMCA</name>
<keyword evidence="1" id="KW-1015">Disulfide bond</keyword>
<evidence type="ECO:0000256" key="1">
    <source>
        <dbReference type="ARBA" id="ARBA00023157"/>
    </source>
</evidence>
<evidence type="ECO:0000256" key="2">
    <source>
        <dbReference type="SAM" id="MobiDB-lite"/>
    </source>
</evidence>
<dbReference type="OrthoDB" id="10035764at2759"/>
<comment type="caution">
    <text evidence="4">The sequence shown here is derived from an EMBL/GenBank/DDBJ whole genome shotgun (WGS) entry which is preliminary data.</text>
</comment>
<evidence type="ECO:0000313" key="4">
    <source>
        <dbReference type="EMBL" id="PVD22713.1"/>
    </source>
</evidence>
<dbReference type="EMBL" id="PZQS01000010">
    <property type="protein sequence ID" value="PVD22713.1"/>
    <property type="molecule type" value="Genomic_DNA"/>
</dbReference>
<feature type="region of interest" description="Disordered" evidence="2">
    <location>
        <begin position="121"/>
        <end position="143"/>
    </location>
</feature>
<keyword evidence="5" id="KW-1185">Reference proteome</keyword>
<protein>
    <recommendedName>
        <fullName evidence="3">Peptidase M12B propeptide domain-containing protein</fullName>
    </recommendedName>
</protein>
<proteinExistence type="predicted"/>